<dbReference type="InterPro" id="IPR013525">
    <property type="entry name" value="ABC2_TM"/>
</dbReference>
<evidence type="ECO:0000256" key="2">
    <source>
        <dbReference type="ARBA" id="ARBA00008394"/>
    </source>
</evidence>
<comment type="caution">
    <text evidence="14">The sequence shown here is derived from an EMBL/GenBank/DDBJ whole genome shotgun (WGS) entry which is preliminary data.</text>
</comment>
<keyword evidence="9 12" id="KW-1133">Transmembrane helix</keyword>
<evidence type="ECO:0000256" key="10">
    <source>
        <dbReference type="ARBA" id="ARBA00023136"/>
    </source>
</evidence>
<comment type="subunit">
    <text evidence="3">The complex is composed of two ATP-binding proteins (NodI) and two transmembrane proteins (NodJ).</text>
</comment>
<evidence type="ECO:0000256" key="4">
    <source>
        <dbReference type="ARBA" id="ARBA00022448"/>
    </source>
</evidence>
<dbReference type="EMBL" id="JBEPSH010000010">
    <property type="protein sequence ID" value="MET4579526.1"/>
    <property type="molecule type" value="Genomic_DNA"/>
</dbReference>
<proteinExistence type="inferred from homology"/>
<dbReference type="PANTHER" id="PTHR43229">
    <property type="entry name" value="NODULATION PROTEIN J"/>
    <property type="match status" value="1"/>
</dbReference>
<keyword evidence="8 12" id="KW-0812">Transmembrane</keyword>
<keyword evidence="15" id="KW-1185">Reference proteome</keyword>
<dbReference type="InterPro" id="IPR005981">
    <property type="entry name" value="ABC_transptNodJ"/>
</dbReference>
<evidence type="ECO:0000256" key="8">
    <source>
        <dbReference type="ARBA" id="ARBA00022692"/>
    </source>
</evidence>
<feature type="domain" description="ABC transmembrane type-2" evidence="13">
    <location>
        <begin position="34"/>
        <end position="264"/>
    </location>
</feature>
<comment type="subcellular location">
    <subcellularLocation>
        <location evidence="1 12">Cell inner membrane</location>
        <topology evidence="1 12">Multi-pass membrane protein</topology>
    </subcellularLocation>
</comment>
<feature type="transmembrane region" description="Helical" evidence="12">
    <location>
        <begin position="70"/>
        <end position="89"/>
    </location>
</feature>
<sequence>MSNETSPWAPPRLSMRWWPIFLRNLLVWRKLAVPSLLANIAEPLIWLVAFGYGLGALVGQVEIQGRQVPYILFLASGSICMSAMNAASFEALYSAFSRMHVQKTWDGILNAPVRLDDIVLAEMLWAGFKALFSVTAILCVMFALSISHSPKLLIAWPVLLGVGITFSCIALIFNALAKGYDFFTYYFTLGLSPMMFLSGVFFPREQLPGFIRAIADWLPLSAAIDLVRPLFLDQWPENPWRHAAVLIVYTVSAFWIALALTRKRFKG</sequence>
<dbReference type="PIRSF" id="PIRSF006648">
    <property type="entry name" value="DrrB"/>
    <property type="match status" value="1"/>
</dbReference>
<evidence type="ECO:0000256" key="11">
    <source>
        <dbReference type="ARBA" id="ARBA00025119"/>
    </source>
</evidence>
<keyword evidence="10 12" id="KW-0472">Membrane</keyword>
<evidence type="ECO:0000313" key="15">
    <source>
        <dbReference type="Proteomes" id="UP001549320"/>
    </source>
</evidence>
<name>A0ABV2QES3_9BURK</name>
<evidence type="ECO:0000256" key="1">
    <source>
        <dbReference type="ARBA" id="ARBA00004429"/>
    </source>
</evidence>
<evidence type="ECO:0000256" key="12">
    <source>
        <dbReference type="RuleBase" id="RU361157"/>
    </source>
</evidence>
<evidence type="ECO:0000259" key="13">
    <source>
        <dbReference type="PROSITE" id="PS51012"/>
    </source>
</evidence>
<feature type="transmembrane region" description="Helical" evidence="12">
    <location>
        <begin position="123"/>
        <end position="146"/>
    </location>
</feature>
<dbReference type="InterPro" id="IPR047817">
    <property type="entry name" value="ABC2_TM_bact-type"/>
</dbReference>
<feature type="transmembrane region" description="Helical" evidence="12">
    <location>
        <begin position="243"/>
        <end position="261"/>
    </location>
</feature>
<reference evidence="14 15" key="1">
    <citation type="submission" date="2024-06" db="EMBL/GenBank/DDBJ databases">
        <title>Sorghum-associated microbial communities from plants grown in Nebraska, USA.</title>
        <authorList>
            <person name="Schachtman D."/>
        </authorList>
    </citation>
    <scope>NUCLEOTIDE SEQUENCE [LARGE SCALE GENOMIC DNA]</scope>
    <source>
        <strain evidence="14 15">2709</strain>
    </source>
</reference>
<dbReference type="InterPro" id="IPR000412">
    <property type="entry name" value="ABC_2_transport"/>
</dbReference>
<dbReference type="InterPro" id="IPR051784">
    <property type="entry name" value="Nod_factor_ABC_transporter"/>
</dbReference>
<keyword evidence="6 12" id="KW-1003">Cell membrane</keyword>
<evidence type="ECO:0000256" key="7">
    <source>
        <dbReference type="ARBA" id="ARBA00022519"/>
    </source>
</evidence>
<gene>
    <name evidence="14" type="ORF">ABIE13_004663</name>
</gene>
<dbReference type="PANTHER" id="PTHR43229:SF2">
    <property type="entry name" value="NODULATION PROTEIN J"/>
    <property type="match status" value="1"/>
</dbReference>
<keyword evidence="4 12" id="KW-0813">Transport</keyword>
<evidence type="ECO:0000256" key="9">
    <source>
        <dbReference type="ARBA" id="ARBA00022989"/>
    </source>
</evidence>
<keyword evidence="5" id="KW-0536">Nodulation</keyword>
<accession>A0ABV2QES3</accession>
<dbReference type="PRINTS" id="PR00164">
    <property type="entry name" value="ABC2TRNSPORT"/>
</dbReference>
<keyword evidence="7" id="KW-0997">Cell inner membrane</keyword>
<feature type="transmembrane region" description="Helical" evidence="12">
    <location>
        <begin position="153"/>
        <end position="177"/>
    </location>
</feature>
<evidence type="ECO:0000313" key="14">
    <source>
        <dbReference type="EMBL" id="MET4579526.1"/>
    </source>
</evidence>
<dbReference type="Proteomes" id="UP001549320">
    <property type="component" value="Unassembled WGS sequence"/>
</dbReference>
<dbReference type="NCBIfam" id="TIGR01291">
    <property type="entry name" value="nodJ"/>
    <property type="match status" value="1"/>
</dbReference>
<feature type="transmembrane region" description="Helical" evidence="12">
    <location>
        <begin position="214"/>
        <end position="231"/>
    </location>
</feature>
<evidence type="ECO:0000256" key="5">
    <source>
        <dbReference type="ARBA" id="ARBA00022458"/>
    </source>
</evidence>
<dbReference type="PROSITE" id="PS51012">
    <property type="entry name" value="ABC_TM2"/>
    <property type="match status" value="1"/>
</dbReference>
<protein>
    <recommendedName>
        <fullName evidence="12">Transport permease protein</fullName>
    </recommendedName>
</protein>
<evidence type="ECO:0000256" key="3">
    <source>
        <dbReference type="ARBA" id="ARBA00011350"/>
    </source>
</evidence>
<comment type="function">
    <text evidence="11">Part of the ABC transporter complex NodIJ involved in the export of the nodulation factors (Nod factors), the bacterial signal molecules that induce symbiosis and subsequent nodulation induction. Nod factors are LCO (lipo-chitin oligosaccharide), a modified beta-1,4-linked N-acetylglucosamine oligosaccharide. This subunit encodes the transporter.</text>
</comment>
<evidence type="ECO:0000256" key="6">
    <source>
        <dbReference type="ARBA" id="ARBA00022475"/>
    </source>
</evidence>
<dbReference type="Pfam" id="PF01061">
    <property type="entry name" value="ABC2_membrane"/>
    <property type="match status" value="1"/>
</dbReference>
<comment type="similarity">
    <text evidence="2">Belongs to the ABC-2 integral membrane protein family. Lipooligosaccharide exporter (TC 3.A.1.102) subfamily.</text>
</comment>
<organism evidence="14 15">
    <name type="scientific">Ottowia thiooxydans</name>
    <dbReference type="NCBI Taxonomy" id="219182"/>
    <lineage>
        <taxon>Bacteria</taxon>
        <taxon>Pseudomonadati</taxon>
        <taxon>Pseudomonadota</taxon>
        <taxon>Betaproteobacteria</taxon>
        <taxon>Burkholderiales</taxon>
        <taxon>Comamonadaceae</taxon>
        <taxon>Ottowia</taxon>
    </lineage>
</organism>
<feature type="transmembrane region" description="Helical" evidence="12">
    <location>
        <begin position="183"/>
        <end position="202"/>
    </location>
</feature>
<feature type="transmembrane region" description="Helical" evidence="12">
    <location>
        <begin position="36"/>
        <end position="58"/>
    </location>
</feature>